<organism evidence="1">
    <name type="scientific">Trichophyton rubrum CBS 288.86</name>
    <dbReference type="NCBI Taxonomy" id="1215330"/>
    <lineage>
        <taxon>Eukaryota</taxon>
        <taxon>Fungi</taxon>
        <taxon>Dikarya</taxon>
        <taxon>Ascomycota</taxon>
        <taxon>Pezizomycotina</taxon>
        <taxon>Eurotiomycetes</taxon>
        <taxon>Eurotiomycetidae</taxon>
        <taxon>Onygenales</taxon>
        <taxon>Arthrodermataceae</taxon>
        <taxon>Trichophyton</taxon>
    </lineage>
</organism>
<dbReference type="Gene3D" id="3.80.10.10">
    <property type="entry name" value="Ribonuclease Inhibitor"/>
    <property type="match status" value="1"/>
</dbReference>
<dbReference type="InterPro" id="IPR032675">
    <property type="entry name" value="LRR_dom_sf"/>
</dbReference>
<accession>A0A022VU55</accession>
<name>A0A022VU55_TRIRU</name>
<reference evidence="1" key="1">
    <citation type="submission" date="2014-02" db="EMBL/GenBank/DDBJ databases">
        <title>The Genome Sequence of Trichophyton rubrum (morphotype fischeri) CBS 288.86.</title>
        <authorList>
            <consortium name="The Broad Institute Genomics Platform"/>
            <person name="Cuomo C.A."/>
            <person name="White T.C."/>
            <person name="Graser Y."/>
            <person name="Martinez-Rossi N."/>
            <person name="Heitman J."/>
            <person name="Young S.K."/>
            <person name="Zeng Q."/>
            <person name="Gargeya S."/>
            <person name="Abouelleil A."/>
            <person name="Alvarado L."/>
            <person name="Chapman S.B."/>
            <person name="Gainer-Dewar J."/>
            <person name="Goldberg J."/>
            <person name="Griggs A."/>
            <person name="Gujja S."/>
            <person name="Hansen M."/>
            <person name="Howarth C."/>
            <person name="Imamovic A."/>
            <person name="Larimer J."/>
            <person name="Martinez D."/>
            <person name="Murphy C."/>
            <person name="Pearson M.D."/>
            <person name="Persinoti G."/>
            <person name="Poon T."/>
            <person name="Priest M."/>
            <person name="Roberts A.D."/>
            <person name="Saif S."/>
            <person name="Shea T.D."/>
            <person name="Sykes S.N."/>
            <person name="Wortman J."/>
            <person name="Nusbaum C."/>
            <person name="Birren B."/>
        </authorList>
    </citation>
    <scope>NUCLEOTIDE SEQUENCE [LARGE SCALE GENOMIC DNA]</scope>
    <source>
        <strain evidence="1">CBS 288.86</strain>
    </source>
</reference>
<dbReference type="AlphaFoldDB" id="A0A022VU55"/>
<proteinExistence type="predicted"/>
<dbReference type="HOGENOM" id="CLU_024672_1_0_1"/>
<protein>
    <submittedName>
        <fullName evidence="1">Uncharacterized protein</fullName>
    </submittedName>
</protein>
<evidence type="ECO:0000313" key="1">
    <source>
        <dbReference type="EMBL" id="EZF49268.1"/>
    </source>
</evidence>
<dbReference type="Proteomes" id="UP000023758">
    <property type="component" value="Unassembled WGS sequence"/>
</dbReference>
<dbReference type="OrthoDB" id="3945550at2759"/>
<gene>
    <name evidence="1" type="ORF">H103_07149</name>
</gene>
<dbReference type="EMBL" id="KK207906">
    <property type="protein sequence ID" value="EZF49268.1"/>
    <property type="molecule type" value="Genomic_DNA"/>
</dbReference>
<sequence length="684" mass="79062">MACILDLPAELIFPILDDLHTIHPPSLVAFACTNKRSHHLSKQALTRGRYHTLAFKIDLTRLQDDVKKCTLELERDKGAFDAVRCLIIETIEWRSLKIYDDEGCDEDLSQRPLFRWKRYNTLERQEIDSLTRYYTELWPESDRCDLDDGSWMPLADLIRRLPQLADLVYLGLTQFPPCMLDALHTSIPSCRLFLHNFMLRSIVEGDRLDEYDYTLVTSPCLYGLTISCYDVQISEELYSFHQEAIQRMVYGLSPNLKEIHIDRDRLGGFAARFPLKPAYSWNQHWQGFTLDKKLPGTFQKGALERIVLSKRETDIIKRDIEPWSEYTDFSKLRVLRLCPDVCNIREDVLEYLLTFNFACLETFELWMGKFSRTSFFLLPCSSSFARAIKRFLEQVPALSTLKLQDWDPKLELDVLQYSNLRKLHLKPVVGSSVSLNNLNHIAKYCPLLSTLVITLRRLRGNADEVKMYKVLGSMARLAYLDLLLVVEDPKFRLGGCGKAPDIPSDPSFDDFDKEFYPQITLGYYKCPRKGHLRDGFINSALDADLVSSIFRTINSAKPDISVLLKKMTIRVDTTEFTNDIHDRGASTLYYNVLRYLGVEWTVERNYSDLTMDNLIAIRTGKNRIEWNRCFQSFGDTCLDLGAVFHNLWPSKGGSSEANDWHSFPLATGDNEAEIERWLNRNKSG</sequence>